<reference evidence="2 3" key="1">
    <citation type="submission" date="2024-06" db="EMBL/GenBank/DDBJ databases">
        <title>Novosphingobium rhizovicinus M1R2S20.</title>
        <authorList>
            <person name="Sun J.-Q."/>
        </authorList>
    </citation>
    <scope>NUCLEOTIDE SEQUENCE [LARGE SCALE GENOMIC DNA]</scope>
    <source>
        <strain evidence="2 3">M1R2S20</strain>
    </source>
</reference>
<dbReference type="SMART" id="SM00530">
    <property type="entry name" value="HTH_XRE"/>
    <property type="match status" value="1"/>
</dbReference>
<keyword evidence="3" id="KW-1185">Reference proteome</keyword>
<dbReference type="Gene3D" id="1.10.260.40">
    <property type="entry name" value="lambda repressor-like DNA-binding domains"/>
    <property type="match status" value="1"/>
</dbReference>
<accession>A0ABV3RB94</accession>
<organism evidence="2 3">
    <name type="scientific">Novosphingobium rhizovicinum</name>
    <dbReference type="NCBI Taxonomy" id="3228928"/>
    <lineage>
        <taxon>Bacteria</taxon>
        <taxon>Pseudomonadati</taxon>
        <taxon>Pseudomonadota</taxon>
        <taxon>Alphaproteobacteria</taxon>
        <taxon>Sphingomonadales</taxon>
        <taxon>Sphingomonadaceae</taxon>
        <taxon>Novosphingobium</taxon>
    </lineage>
</organism>
<dbReference type="PANTHER" id="PTHR37301:SF1">
    <property type="entry name" value="DNA-BINDING PROTEIN"/>
    <property type="match status" value="1"/>
</dbReference>
<proteinExistence type="predicted"/>
<dbReference type="RefSeq" id="WP_367772351.1">
    <property type="nucleotide sequence ID" value="NZ_JBFNXR010000022.1"/>
</dbReference>
<dbReference type="PROSITE" id="PS50943">
    <property type="entry name" value="HTH_CROC1"/>
    <property type="match status" value="1"/>
</dbReference>
<comment type="caution">
    <text evidence="2">The sequence shown here is derived from an EMBL/GenBank/DDBJ whole genome shotgun (WGS) entry which is preliminary data.</text>
</comment>
<dbReference type="Pfam" id="PF13443">
    <property type="entry name" value="HTH_26"/>
    <property type="match status" value="1"/>
</dbReference>
<evidence type="ECO:0000313" key="3">
    <source>
        <dbReference type="Proteomes" id="UP001556118"/>
    </source>
</evidence>
<protein>
    <submittedName>
        <fullName evidence="2">Helix-turn-helix domain-containing protein</fullName>
    </submittedName>
</protein>
<dbReference type="InterPro" id="IPR010982">
    <property type="entry name" value="Lambda_DNA-bd_dom_sf"/>
</dbReference>
<feature type="domain" description="HTH cro/C1-type" evidence="1">
    <location>
        <begin position="29"/>
        <end position="78"/>
    </location>
</feature>
<sequence length="92" mass="10140">MAPKAKPTADDSETEGTRIVVKLDDLLYQRRMTLTELAERIGITLANLSILKTGKAKAMRFSTLEAICRELDCQPGDLLGYDKESSGEPEPI</sequence>
<dbReference type="SUPFAM" id="SSF47413">
    <property type="entry name" value="lambda repressor-like DNA-binding domains"/>
    <property type="match status" value="1"/>
</dbReference>
<dbReference type="EMBL" id="JBFNXR010000022">
    <property type="protein sequence ID" value="MEW9855148.1"/>
    <property type="molecule type" value="Genomic_DNA"/>
</dbReference>
<gene>
    <name evidence="2" type="ORF">ABUH87_08130</name>
</gene>
<name>A0ABV3RB94_9SPHN</name>
<dbReference type="InterPro" id="IPR001387">
    <property type="entry name" value="Cro/C1-type_HTH"/>
</dbReference>
<evidence type="ECO:0000313" key="2">
    <source>
        <dbReference type="EMBL" id="MEW9855148.1"/>
    </source>
</evidence>
<dbReference type="Proteomes" id="UP001556118">
    <property type="component" value="Unassembled WGS sequence"/>
</dbReference>
<dbReference type="PANTHER" id="PTHR37301">
    <property type="entry name" value="DNA-BINDING PROTEIN-RELATED"/>
    <property type="match status" value="1"/>
</dbReference>
<evidence type="ECO:0000259" key="1">
    <source>
        <dbReference type="PROSITE" id="PS50943"/>
    </source>
</evidence>
<dbReference type="CDD" id="cd00093">
    <property type="entry name" value="HTH_XRE"/>
    <property type="match status" value="1"/>
</dbReference>